<dbReference type="InterPro" id="IPR012337">
    <property type="entry name" value="RNaseH-like_sf"/>
</dbReference>
<comment type="caution">
    <text evidence="2">The sequence shown here is derived from an EMBL/GenBank/DDBJ whole genome shotgun (WGS) entry which is preliminary data.</text>
</comment>
<sequence>MAISKRHKMPQQPILLCRVFEVWGIDLMEPFPVSNGYSYILLSVDYAIATKTNDAKVVVDFLKSNIFCQFGVSKALISDQGIGRTEADSLRMLYGHTELCTRLCWGCLPTRLSSVKAFHLLLSNAIWPTTKPTTKESSSCKNWRNFTWKHMRTPESTRKRSKKFHDQQILRKEF</sequence>
<feature type="region of interest" description="Disordered" evidence="1">
    <location>
        <begin position="154"/>
        <end position="174"/>
    </location>
</feature>
<dbReference type="InterPro" id="IPR052160">
    <property type="entry name" value="Gypsy_RT_Integrase-like"/>
</dbReference>
<reference evidence="2" key="1">
    <citation type="submission" date="2018-05" db="EMBL/GenBank/DDBJ databases">
        <title>Draft genome of Mucuna pruriens seed.</title>
        <authorList>
            <person name="Nnadi N.E."/>
            <person name="Vos R."/>
            <person name="Hasami M.H."/>
            <person name="Devisetty U.K."/>
            <person name="Aguiy J.C."/>
        </authorList>
    </citation>
    <scope>NUCLEOTIDE SEQUENCE [LARGE SCALE GENOMIC DNA]</scope>
    <source>
        <strain evidence="2">JCA_2017</strain>
    </source>
</reference>
<dbReference type="SUPFAM" id="SSF53098">
    <property type="entry name" value="Ribonuclease H-like"/>
    <property type="match status" value="1"/>
</dbReference>
<feature type="non-terminal residue" evidence="2">
    <location>
        <position position="1"/>
    </location>
</feature>
<dbReference type="GO" id="GO:0003676">
    <property type="term" value="F:nucleic acid binding"/>
    <property type="evidence" value="ECO:0007669"/>
    <property type="project" value="InterPro"/>
</dbReference>
<organism evidence="2 3">
    <name type="scientific">Mucuna pruriens</name>
    <name type="common">Velvet bean</name>
    <name type="synonym">Dolichos pruriens</name>
    <dbReference type="NCBI Taxonomy" id="157652"/>
    <lineage>
        <taxon>Eukaryota</taxon>
        <taxon>Viridiplantae</taxon>
        <taxon>Streptophyta</taxon>
        <taxon>Embryophyta</taxon>
        <taxon>Tracheophyta</taxon>
        <taxon>Spermatophyta</taxon>
        <taxon>Magnoliopsida</taxon>
        <taxon>eudicotyledons</taxon>
        <taxon>Gunneridae</taxon>
        <taxon>Pentapetalae</taxon>
        <taxon>rosids</taxon>
        <taxon>fabids</taxon>
        <taxon>Fabales</taxon>
        <taxon>Fabaceae</taxon>
        <taxon>Papilionoideae</taxon>
        <taxon>50 kb inversion clade</taxon>
        <taxon>NPAAA clade</taxon>
        <taxon>indigoferoid/millettioid clade</taxon>
        <taxon>Phaseoleae</taxon>
        <taxon>Mucuna</taxon>
    </lineage>
</organism>
<dbReference type="Gene3D" id="3.30.420.10">
    <property type="entry name" value="Ribonuclease H-like superfamily/Ribonuclease H"/>
    <property type="match status" value="1"/>
</dbReference>
<evidence type="ECO:0000313" key="3">
    <source>
        <dbReference type="Proteomes" id="UP000257109"/>
    </source>
</evidence>
<name>A0A371ES67_MUCPR</name>
<protein>
    <recommendedName>
        <fullName evidence="4">Integrase catalytic domain-containing protein</fullName>
    </recommendedName>
</protein>
<gene>
    <name evidence="2" type="ORF">CR513_52064</name>
</gene>
<dbReference type="OrthoDB" id="913648at2759"/>
<keyword evidence="3" id="KW-1185">Reference proteome</keyword>
<accession>A0A371ES67</accession>
<proteinExistence type="predicted"/>
<evidence type="ECO:0000313" key="2">
    <source>
        <dbReference type="EMBL" id="RDX68895.1"/>
    </source>
</evidence>
<dbReference type="Proteomes" id="UP000257109">
    <property type="component" value="Unassembled WGS sequence"/>
</dbReference>
<evidence type="ECO:0008006" key="4">
    <source>
        <dbReference type="Google" id="ProtNLM"/>
    </source>
</evidence>
<dbReference type="PANTHER" id="PTHR47266">
    <property type="entry name" value="ENDONUCLEASE-RELATED"/>
    <property type="match status" value="1"/>
</dbReference>
<evidence type="ECO:0000256" key="1">
    <source>
        <dbReference type="SAM" id="MobiDB-lite"/>
    </source>
</evidence>
<dbReference type="AlphaFoldDB" id="A0A371ES67"/>
<dbReference type="EMBL" id="QJKJ01012341">
    <property type="protein sequence ID" value="RDX68895.1"/>
    <property type="molecule type" value="Genomic_DNA"/>
</dbReference>
<dbReference type="InterPro" id="IPR036397">
    <property type="entry name" value="RNaseH_sf"/>
</dbReference>